<accession>A0A163LG54</accession>
<dbReference type="GO" id="GO:0003677">
    <property type="term" value="F:DNA binding"/>
    <property type="evidence" value="ECO:0007669"/>
    <property type="project" value="InterPro"/>
</dbReference>
<dbReference type="EC" id="2.7.7.7" evidence="1"/>
<name>A0A163LG54_9BACL</name>
<dbReference type="GO" id="GO:0006261">
    <property type="term" value="P:DNA-templated DNA replication"/>
    <property type="evidence" value="ECO:0007669"/>
    <property type="project" value="InterPro"/>
</dbReference>
<gene>
    <name evidence="5" type="ORF">AWU65_20315</name>
</gene>
<comment type="catalytic activity">
    <reaction evidence="3">
        <text>DNA(n) + a 2'-deoxyribonucleoside 5'-triphosphate = DNA(n+1) + diphosphate</text>
        <dbReference type="Rhea" id="RHEA:22508"/>
        <dbReference type="Rhea" id="RHEA-COMP:17339"/>
        <dbReference type="Rhea" id="RHEA-COMP:17340"/>
        <dbReference type="ChEBI" id="CHEBI:33019"/>
        <dbReference type="ChEBI" id="CHEBI:61560"/>
        <dbReference type="ChEBI" id="CHEBI:173112"/>
        <dbReference type="EC" id="2.7.7.7"/>
    </reaction>
</comment>
<dbReference type="AlphaFoldDB" id="A0A163LG54"/>
<dbReference type="GeneID" id="97556394"/>
<feature type="domain" description="DNA-directed DNA polymerase family A palm" evidence="4">
    <location>
        <begin position="367"/>
        <end position="611"/>
    </location>
</feature>
<dbReference type="Pfam" id="PF00476">
    <property type="entry name" value="DNA_pol_A"/>
    <property type="match status" value="1"/>
</dbReference>
<evidence type="ECO:0000259" key="4">
    <source>
        <dbReference type="SMART" id="SM00482"/>
    </source>
</evidence>
<dbReference type="RefSeq" id="WP_063479149.1">
    <property type="nucleotide sequence ID" value="NZ_CP147845.1"/>
</dbReference>
<dbReference type="OrthoDB" id="9764911at2"/>
<protein>
    <recommendedName>
        <fullName evidence="1">DNA-directed DNA polymerase</fullName>
        <ecNumber evidence="1">2.7.7.7</ecNumber>
    </recommendedName>
</protein>
<comment type="caution">
    <text evidence="5">The sequence shown here is derived from an EMBL/GenBank/DDBJ whole genome shotgun (WGS) entry which is preliminary data.</text>
</comment>
<dbReference type="PANTHER" id="PTHR10133">
    <property type="entry name" value="DNA POLYMERASE I"/>
    <property type="match status" value="1"/>
</dbReference>
<dbReference type="GO" id="GO:0006302">
    <property type="term" value="P:double-strand break repair"/>
    <property type="evidence" value="ECO:0007669"/>
    <property type="project" value="TreeGrafter"/>
</dbReference>
<dbReference type="SMART" id="SM00482">
    <property type="entry name" value="POLAc"/>
    <property type="match status" value="1"/>
</dbReference>
<dbReference type="EMBL" id="LWMH01000001">
    <property type="protein sequence ID" value="KZS48103.1"/>
    <property type="molecule type" value="Genomic_DNA"/>
</dbReference>
<keyword evidence="2" id="KW-0235">DNA replication</keyword>
<dbReference type="GO" id="GO:0003887">
    <property type="term" value="F:DNA-directed DNA polymerase activity"/>
    <property type="evidence" value="ECO:0007669"/>
    <property type="project" value="UniProtKB-EC"/>
</dbReference>
<dbReference type="Proteomes" id="UP000076796">
    <property type="component" value="Unassembled WGS sequence"/>
</dbReference>
<dbReference type="PANTHER" id="PTHR10133:SF27">
    <property type="entry name" value="DNA POLYMERASE NU"/>
    <property type="match status" value="1"/>
</dbReference>
<evidence type="ECO:0000256" key="1">
    <source>
        <dbReference type="ARBA" id="ARBA00012417"/>
    </source>
</evidence>
<proteinExistence type="predicted"/>
<organism evidence="5 6">
    <name type="scientific">Paenibacillus glucanolyticus</name>
    <dbReference type="NCBI Taxonomy" id="59843"/>
    <lineage>
        <taxon>Bacteria</taxon>
        <taxon>Bacillati</taxon>
        <taxon>Bacillota</taxon>
        <taxon>Bacilli</taxon>
        <taxon>Bacillales</taxon>
        <taxon>Paenibacillaceae</taxon>
        <taxon>Paenibacillus</taxon>
    </lineage>
</organism>
<evidence type="ECO:0000313" key="5">
    <source>
        <dbReference type="EMBL" id="KZS48103.1"/>
    </source>
</evidence>
<evidence type="ECO:0000256" key="2">
    <source>
        <dbReference type="ARBA" id="ARBA00022705"/>
    </source>
</evidence>
<dbReference type="SUPFAM" id="SSF56672">
    <property type="entry name" value="DNA/RNA polymerases"/>
    <property type="match status" value="1"/>
</dbReference>
<dbReference type="Gene3D" id="1.10.150.20">
    <property type="entry name" value="5' to 3' exonuclease, C-terminal subdomain"/>
    <property type="match status" value="1"/>
</dbReference>
<reference evidence="5" key="1">
    <citation type="journal article" date="2016" name="Genome Announc.">
        <title>Draft genomes of two strains of Paenibacillus glucanolyticus with capability to degrade lignocellulose.</title>
        <authorList>
            <person name="Mathews S.L."/>
            <person name="Pawlak J."/>
            <person name="Grunden A.M."/>
        </authorList>
    </citation>
    <scope>NUCLEOTIDE SEQUENCE [LARGE SCALE GENOMIC DNA]</scope>
    <source>
        <strain evidence="5">SLM1</strain>
    </source>
</reference>
<dbReference type="InterPro" id="IPR043502">
    <property type="entry name" value="DNA/RNA_pol_sf"/>
</dbReference>
<keyword evidence="6" id="KW-1185">Reference proteome</keyword>
<dbReference type="InterPro" id="IPR002298">
    <property type="entry name" value="DNA_polymerase_A"/>
</dbReference>
<sequence>MTLLQIDLETFSSVDIKKSGVYPYVEAPDFEILLFGFAFDDDPVTVIDLMDYEALPGDVIKALKMDVIKTAFNANFERTALAKHLGVPMPPEQWRCSSVHALTLGLPGDLDGVAKVLKVDEQKDSAGKALIKYFSMPCKPTKVNGGRTRNLPYHDPEKWQQYKEYNRQDVEAERAVRKMIEKYEISEFEHKLWALDQKINDNGIQLHPELDTRAIECDEAFKIRTVQEAKELTGLDNPNSPAQLKAWLEEEEGIQIEGLTKDTIPGLIKEAKREKVKTMLKLRQQLAKTSVKKFEAMQRARCQDGRVRGLLQFYGANRTGRWAGRLVQVQNLPQNKLPDLELARNLLLSGDYELLEMLFGAPPFVLSQLIRTAFIPSPGCRFIVSDFSAIEARVIAWLAGETWRLEVFKTHGMIYEASAAQMFNLILEEITKDLRQKGKIAELALGYGGAVGALEQMGALKMGLAPDELPPLVKTWRAANPKITKLWWDVDRAAMTAVQERRTIKLQYGLTFYCEGGYLFIRLPSGRRLSYVNPRIVDGKFDKPALVYDGVDQTKKTWGKIDTYGPKLVENIVQAISRDCLAVSMLRLDEAGFETRMHVHDEVIVDEPYDNGRDSLNEITEIMGQPIEWAPGLPLRAEAFETDFYKKD</sequence>
<dbReference type="InterPro" id="IPR001098">
    <property type="entry name" value="DNA-dir_DNA_pol_A_palm_dom"/>
</dbReference>
<evidence type="ECO:0000313" key="6">
    <source>
        <dbReference type="Proteomes" id="UP000076796"/>
    </source>
</evidence>
<dbReference type="CDD" id="cd08642">
    <property type="entry name" value="DNA_pol_A_pol_I_A"/>
    <property type="match status" value="1"/>
</dbReference>
<evidence type="ECO:0000256" key="3">
    <source>
        <dbReference type="ARBA" id="ARBA00049244"/>
    </source>
</evidence>